<dbReference type="AlphaFoldDB" id="A0A7Y9ZPX9"/>
<dbReference type="Proteomes" id="UP000562045">
    <property type="component" value="Unassembled WGS sequence"/>
</dbReference>
<gene>
    <name evidence="1" type="ORF">BJ993_005096</name>
</gene>
<dbReference type="EMBL" id="JACBZM010000002">
    <property type="protein sequence ID" value="NYI47950.1"/>
    <property type="molecule type" value="Genomic_DNA"/>
</dbReference>
<evidence type="ECO:0000313" key="2">
    <source>
        <dbReference type="Proteomes" id="UP000562045"/>
    </source>
</evidence>
<sequence length="223" mass="23473">MPQANVPEPVPPGLALLDKALSLQAPLVERHIARLRRNRPDASPAQILKRLNAELRAATISSGAGVGAVAALPKVGTKTALTVSGAEVVGFLNAAVLYVLSRADLHGVPLHDIERRRTLVMAVMLGEAGAKSVERVAERTGQHWGRQLVKNIPQARIKAINDVLGRHFVTKYGTKEGIIVLGRVIPFGIGAVIGGAANALTSHGIIKAADRAFGSAPEAWELA</sequence>
<protein>
    <recommendedName>
        <fullName evidence="3">EcsC family protein</fullName>
    </recommendedName>
</protein>
<comment type="caution">
    <text evidence="1">The sequence shown here is derived from an EMBL/GenBank/DDBJ whole genome shotgun (WGS) entry which is preliminary data.</text>
</comment>
<evidence type="ECO:0000313" key="1">
    <source>
        <dbReference type="EMBL" id="NYI47950.1"/>
    </source>
</evidence>
<reference evidence="1 2" key="1">
    <citation type="submission" date="2020-07" db="EMBL/GenBank/DDBJ databases">
        <title>Sequencing the genomes of 1000 actinobacteria strains.</title>
        <authorList>
            <person name="Klenk H.-P."/>
        </authorList>
    </citation>
    <scope>NUCLEOTIDE SEQUENCE [LARGE SCALE GENOMIC DNA]</scope>
    <source>
        <strain evidence="1 2">DSM 15131</strain>
    </source>
</reference>
<evidence type="ECO:0008006" key="3">
    <source>
        <dbReference type="Google" id="ProtNLM"/>
    </source>
</evidence>
<organism evidence="1 2">
    <name type="scientific">Nocardioides aromaticivorans</name>
    <dbReference type="NCBI Taxonomy" id="200618"/>
    <lineage>
        <taxon>Bacteria</taxon>
        <taxon>Bacillati</taxon>
        <taxon>Actinomycetota</taxon>
        <taxon>Actinomycetes</taxon>
        <taxon>Propionibacteriales</taxon>
        <taxon>Nocardioidaceae</taxon>
        <taxon>Nocardioides</taxon>
    </lineage>
</organism>
<name>A0A7Y9ZPX9_9ACTN</name>
<dbReference type="RefSeq" id="WP_179652960.1">
    <property type="nucleotide sequence ID" value="NZ_JACBZM010000002.1"/>
</dbReference>
<accession>A0A7Y9ZPX9</accession>
<proteinExistence type="predicted"/>